<protein>
    <submittedName>
        <fullName evidence="1">Uncharacterized protein</fullName>
    </submittedName>
</protein>
<keyword evidence="2" id="KW-1185">Reference proteome</keyword>
<comment type="caution">
    <text evidence="1">The sequence shown here is derived from an EMBL/GenBank/DDBJ whole genome shotgun (WGS) entry which is preliminary data.</text>
</comment>
<dbReference type="AlphaFoldDB" id="A0A7Y6M3P3"/>
<gene>
    <name evidence="1" type="ORF">HTZ77_13485</name>
</gene>
<reference evidence="1 2" key="1">
    <citation type="submission" date="2020-06" db="EMBL/GenBank/DDBJ databases">
        <title>Nonomuraea sp. SMC257, a novel actinomycete isolated from soil.</title>
        <authorList>
            <person name="Chanama M."/>
        </authorList>
    </citation>
    <scope>NUCLEOTIDE SEQUENCE [LARGE SCALE GENOMIC DNA]</scope>
    <source>
        <strain evidence="1 2">SMC257</strain>
    </source>
</reference>
<sequence length="69" mass="7496">MSLHGFDGSPAEALTGTGLEDALAVSMPLWRKDRYAQIATVLPAMLYEADAPVATDRSARSLRGRLLHR</sequence>
<dbReference type="RefSeq" id="WP_175589891.1">
    <property type="nucleotide sequence ID" value="NZ_JABWGN010000005.1"/>
</dbReference>
<name>A0A7Y6M3P3_9ACTN</name>
<organism evidence="1 2">
    <name type="scientific">Nonomuraea montanisoli</name>
    <dbReference type="NCBI Taxonomy" id="2741721"/>
    <lineage>
        <taxon>Bacteria</taxon>
        <taxon>Bacillati</taxon>
        <taxon>Actinomycetota</taxon>
        <taxon>Actinomycetes</taxon>
        <taxon>Streptosporangiales</taxon>
        <taxon>Streptosporangiaceae</taxon>
        <taxon>Nonomuraea</taxon>
    </lineage>
</organism>
<evidence type="ECO:0000313" key="2">
    <source>
        <dbReference type="Proteomes" id="UP000586042"/>
    </source>
</evidence>
<accession>A0A7Y6M3P3</accession>
<dbReference type="Proteomes" id="UP000586042">
    <property type="component" value="Unassembled WGS sequence"/>
</dbReference>
<proteinExistence type="predicted"/>
<evidence type="ECO:0000313" key="1">
    <source>
        <dbReference type="EMBL" id="NUW32434.1"/>
    </source>
</evidence>
<dbReference type="EMBL" id="JABWGN010000005">
    <property type="protein sequence ID" value="NUW32434.1"/>
    <property type="molecule type" value="Genomic_DNA"/>
</dbReference>